<keyword evidence="2" id="KW-0862">Zinc</keyword>
<dbReference type="InterPro" id="IPR051262">
    <property type="entry name" value="SMP-30/CGR1_Lactonase"/>
</dbReference>
<evidence type="ECO:0000259" key="3">
    <source>
        <dbReference type="Pfam" id="PF08450"/>
    </source>
</evidence>
<dbReference type="SUPFAM" id="SSF63829">
    <property type="entry name" value="Calcium-dependent phosphotriesterase"/>
    <property type="match status" value="1"/>
</dbReference>
<dbReference type="GO" id="GO:0046872">
    <property type="term" value="F:metal ion binding"/>
    <property type="evidence" value="ECO:0007669"/>
    <property type="project" value="UniProtKB-KW"/>
</dbReference>
<feature type="binding site" evidence="2">
    <location>
        <position position="238"/>
    </location>
    <ligand>
        <name>a divalent metal cation</name>
        <dbReference type="ChEBI" id="CHEBI:60240"/>
    </ligand>
</feature>
<organism evidence="4 5">
    <name type="scientific">Delftia lacustris</name>
    <dbReference type="NCBI Taxonomy" id="558537"/>
    <lineage>
        <taxon>Bacteria</taxon>
        <taxon>Pseudomonadati</taxon>
        <taxon>Pseudomonadota</taxon>
        <taxon>Betaproteobacteria</taxon>
        <taxon>Burkholderiales</taxon>
        <taxon>Comamonadaceae</taxon>
        <taxon>Delftia</taxon>
    </lineage>
</organism>
<dbReference type="EMBL" id="FNPE01000007">
    <property type="protein sequence ID" value="SDY68886.1"/>
    <property type="molecule type" value="Genomic_DNA"/>
</dbReference>
<dbReference type="InterPro" id="IPR013658">
    <property type="entry name" value="SGL"/>
</dbReference>
<dbReference type="GeneID" id="94694086"/>
<feature type="binding site" evidence="2">
    <location>
        <position position="181"/>
    </location>
    <ligand>
        <name>a divalent metal cation</name>
        <dbReference type="ChEBI" id="CHEBI:60240"/>
    </ligand>
</feature>
<comment type="cofactor">
    <cofactor evidence="2">
        <name>Zn(2+)</name>
        <dbReference type="ChEBI" id="CHEBI:29105"/>
    </cofactor>
    <text evidence="2">Binds 1 divalent metal cation per subunit.</text>
</comment>
<gene>
    <name evidence="4" type="ORF">SAMN05421547_10719</name>
</gene>
<dbReference type="Gene3D" id="2.120.10.30">
    <property type="entry name" value="TolB, C-terminal domain"/>
    <property type="match status" value="1"/>
</dbReference>
<feature type="domain" description="SMP-30/Gluconolactonase/LRE-like region" evidence="3">
    <location>
        <begin position="22"/>
        <end position="296"/>
    </location>
</feature>
<keyword evidence="2" id="KW-0479">Metal-binding</keyword>
<feature type="binding site" evidence="2">
    <location>
        <position position="132"/>
    </location>
    <ligand>
        <name>substrate</name>
    </ligand>
</feature>
<evidence type="ECO:0000313" key="4">
    <source>
        <dbReference type="EMBL" id="SDY68886.1"/>
    </source>
</evidence>
<dbReference type="AlphaFoldDB" id="A0A1H3LWZ5"/>
<protein>
    <submittedName>
        <fullName evidence="4">Gluconolactonase</fullName>
    </submittedName>
</protein>
<dbReference type="InterPro" id="IPR005511">
    <property type="entry name" value="SMP-30"/>
</dbReference>
<proteinExistence type="predicted"/>
<dbReference type="InterPro" id="IPR011042">
    <property type="entry name" value="6-blade_b-propeller_TolB-like"/>
</dbReference>
<evidence type="ECO:0000256" key="2">
    <source>
        <dbReference type="PIRSR" id="PIRSR605511-2"/>
    </source>
</evidence>
<dbReference type="PANTHER" id="PTHR47572">
    <property type="entry name" value="LIPOPROTEIN-RELATED"/>
    <property type="match status" value="1"/>
</dbReference>
<dbReference type="Pfam" id="PF08450">
    <property type="entry name" value="SGL"/>
    <property type="match status" value="1"/>
</dbReference>
<dbReference type="PANTHER" id="PTHR47572:SF5">
    <property type="entry name" value="BLR2277 PROTEIN"/>
    <property type="match status" value="1"/>
</dbReference>
<accession>A0A1H3LWZ5</accession>
<dbReference type="PRINTS" id="PR01790">
    <property type="entry name" value="SMP30FAMILY"/>
</dbReference>
<dbReference type="Proteomes" id="UP000183417">
    <property type="component" value="Unassembled WGS sequence"/>
</dbReference>
<reference evidence="4 5" key="1">
    <citation type="submission" date="2016-10" db="EMBL/GenBank/DDBJ databases">
        <authorList>
            <person name="de Groot N.N."/>
        </authorList>
    </citation>
    <scope>NUCLEOTIDE SEQUENCE [LARGE SCALE GENOMIC DNA]</scope>
    <source>
        <strain evidence="4 5">LMG 24775</strain>
    </source>
</reference>
<dbReference type="RefSeq" id="WP_074921570.1">
    <property type="nucleotide sequence ID" value="NZ_CP141274.1"/>
</dbReference>
<name>A0A1H3LWZ5_9BURK</name>
<sequence length="318" mass="33944">MRTYTLEKAEPRIRELADGLEFPEGPVALPDGSVVLVEIANGWLTRVTADGTKRQLVHLGAGPNGAAIGPGGKLFICNNGGFQWHRSAEHGLRPIGQANDYSGGRIEAVDLASGQVECLYTQSGSGPLKGPNDLVFDRHGGFWFTDHGKVRPREVDRGGVCYALADGSAIREAVFPLWSPNGIGLSPDEKTLYVAETFTGRLWAFDIGEPGHLLARPWPDSPNGGRLVCRLPGMQNIDSLAVDAEGNICLATLGEGGITVVSPAGQVLHRVELPDPMTTNICFGGKDLKTAFVTLSSTGRLVALDWPCPGLPLNFLNR</sequence>
<evidence type="ECO:0000313" key="5">
    <source>
        <dbReference type="Proteomes" id="UP000183417"/>
    </source>
</evidence>
<evidence type="ECO:0000256" key="1">
    <source>
        <dbReference type="PIRSR" id="PIRSR605511-1"/>
    </source>
</evidence>
<feature type="active site" description="Proton donor/acceptor" evidence="1">
    <location>
        <position position="238"/>
    </location>
</feature>